<comment type="catalytic activity">
    <reaction evidence="1">
        <text>ATP + protein L-histidine = ADP + protein N-phospho-L-histidine.</text>
        <dbReference type="EC" id="2.7.13.3"/>
    </reaction>
</comment>
<dbReference type="Proteomes" id="UP000614200">
    <property type="component" value="Unassembled WGS sequence"/>
</dbReference>
<organism evidence="8 9">
    <name type="scientific">Fusibacter ferrireducens</name>
    <dbReference type="NCBI Taxonomy" id="2785058"/>
    <lineage>
        <taxon>Bacteria</taxon>
        <taxon>Bacillati</taxon>
        <taxon>Bacillota</taxon>
        <taxon>Clostridia</taxon>
        <taxon>Eubacteriales</taxon>
        <taxon>Eubacteriales Family XII. Incertae Sedis</taxon>
        <taxon>Fusibacter</taxon>
    </lineage>
</organism>
<dbReference type="Pfam" id="PF02518">
    <property type="entry name" value="HATPase_c"/>
    <property type="match status" value="1"/>
</dbReference>
<evidence type="ECO:0000313" key="8">
    <source>
        <dbReference type="EMBL" id="MBF4693289.1"/>
    </source>
</evidence>
<dbReference type="SMART" id="SM00387">
    <property type="entry name" value="HATPase_c"/>
    <property type="match status" value="1"/>
</dbReference>
<name>A0ABR9ZUN4_9FIRM</name>
<proteinExistence type="predicted"/>
<dbReference type="GO" id="GO:0016301">
    <property type="term" value="F:kinase activity"/>
    <property type="evidence" value="ECO:0007669"/>
    <property type="project" value="UniProtKB-KW"/>
</dbReference>
<accession>A0ABR9ZUN4</accession>
<dbReference type="CDD" id="cd16917">
    <property type="entry name" value="HATPase_UhpB-NarQ-NarX-like"/>
    <property type="match status" value="1"/>
</dbReference>
<sequence length="390" mass="44807">MENKVIHMDEVQNIMNKTIQAIDDSRDQLLDIVETAREEYDLLKAELANLKRDIDRVISEVDRLSIKDKMVRNHLANVSKAFNTHTEEDIKQAYERASDVRIELTSIRKEEELLKTRRSMLEISMKRSMKNIQNAEHVVNQVTIAVSYLKGEIFSAIEDMGAESMLLGVKILEAQENERRRISRDIHDGPAQQIASIVMKAEFCERIIKNDFEKGMRELAEMKAATKKALKEVRDIIQDLRPMSLDEIGLNEAIETYAVNYGKTHQISVKTRIKKMTFPVEAIIQVAVFRLVQEILNNVKKHAKASQVNIELEYDAVYLRLIVADDGVGFDLEKTLKKIKMEHTSFGLLGLYERVNQLRGELEIVSEFGEGTTCTIKLPINREVIAHERQ</sequence>
<keyword evidence="9" id="KW-1185">Reference proteome</keyword>
<dbReference type="SUPFAM" id="SSF55874">
    <property type="entry name" value="ATPase domain of HSP90 chaperone/DNA topoisomerase II/histidine kinase"/>
    <property type="match status" value="1"/>
</dbReference>
<evidence type="ECO:0000256" key="2">
    <source>
        <dbReference type="ARBA" id="ARBA00012438"/>
    </source>
</evidence>
<feature type="domain" description="Histidine kinase" evidence="7">
    <location>
        <begin position="185"/>
        <end position="382"/>
    </location>
</feature>
<protein>
    <recommendedName>
        <fullName evidence="2">histidine kinase</fullName>
        <ecNumber evidence="2">2.7.13.3</ecNumber>
    </recommendedName>
</protein>
<dbReference type="PANTHER" id="PTHR24421">
    <property type="entry name" value="NITRATE/NITRITE SENSOR PROTEIN NARX-RELATED"/>
    <property type="match status" value="1"/>
</dbReference>
<dbReference type="InterPro" id="IPR011712">
    <property type="entry name" value="Sig_transdc_His_kin_sub3_dim/P"/>
</dbReference>
<dbReference type="Gene3D" id="3.30.565.10">
    <property type="entry name" value="Histidine kinase-like ATPase, C-terminal domain"/>
    <property type="match status" value="1"/>
</dbReference>
<dbReference type="PANTHER" id="PTHR24421:SF55">
    <property type="entry name" value="SENSOR HISTIDINE KINASE YDFH"/>
    <property type="match status" value="1"/>
</dbReference>
<keyword evidence="4 8" id="KW-0418">Kinase</keyword>
<dbReference type="InterPro" id="IPR005467">
    <property type="entry name" value="His_kinase_dom"/>
</dbReference>
<dbReference type="RefSeq" id="WP_194701531.1">
    <property type="nucleotide sequence ID" value="NZ_JADKNH010000005.1"/>
</dbReference>
<evidence type="ECO:0000256" key="5">
    <source>
        <dbReference type="ARBA" id="ARBA00023012"/>
    </source>
</evidence>
<comment type="caution">
    <text evidence="8">The sequence shown here is derived from an EMBL/GenBank/DDBJ whole genome shotgun (WGS) entry which is preliminary data.</text>
</comment>
<dbReference type="InterPro" id="IPR050482">
    <property type="entry name" value="Sensor_HK_TwoCompSys"/>
</dbReference>
<dbReference type="InterPro" id="IPR008595">
    <property type="entry name" value="DegS"/>
</dbReference>
<dbReference type="Pfam" id="PF05384">
    <property type="entry name" value="DegS"/>
    <property type="match status" value="1"/>
</dbReference>
<feature type="coiled-coil region" evidence="6">
    <location>
        <begin position="26"/>
        <end position="67"/>
    </location>
</feature>
<keyword evidence="3" id="KW-0808">Transferase</keyword>
<evidence type="ECO:0000313" key="9">
    <source>
        <dbReference type="Proteomes" id="UP000614200"/>
    </source>
</evidence>
<dbReference type="InterPro" id="IPR036890">
    <property type="entry name" value="HATPase_C_sf"/>
</dbReference>
<reference evidence="8 9" key="1">
    <citation type="submission" date="2020-11" db="EMBL/GenBank/DDBJ databases">
        <title>Fusibacter basophilias sp. nov.</title>
        <authorList>
            <person name="Qiu D."/>
        </authorList>
    </citation>
    <scope>NUCLEOTIDE SEQUENCE [LARGE SCALE GENOMIC DNA]</scope>
    <source>
        <strain evidence="8 9">Q10-2</strain>
    </source>
</reference>
<gene>
    <name evidence="8" type="ORF">ISU02_09165</name>
</gene>
<dbReference type="Gene3D" id="1.20.5.1930">
    <property type="match status" value="1"/>
</dbReference>
<evidence type="ECO:0000256" key="4">
    <source>
        <dbReference type="ARBA" id="ARBA00022777"/>
    </source>
</evidence>
<evidence type="ECO:0000256" key="1">
    <source>
        <dbReference type="ARBA" id="ARBA00000085"/>
    </source>
</evidence>
<dbReference type="EC" id="2.7.13.3" evidence="2"/>
<keyword evidence="6" id="KW-0175">Coiled coil</keyword>
<dbReference type="InterPro" id="IPR003594">
    <property type="entry name" value="HATPase_dom"/>
</dbReference>
<evidence type="ECO:0000256" key="6">
    <source>
        <dbReference type="SAM" id="Coils"/>
    </source>
</evidence>
<evidence type="ECO:0000256" key="3">
    <source>
        <dbReference type="ARBA" id="ARBA00022679"/>
    </source>
</evidence>
<keyword evidence="5" id="KW-0902">Two-component regulatory system</keyword>
<dbReference type="PROSITE" id="PS50109">
    <property type="entry name" value="HIS_KIN"/>
    <property type="match status" value="1"/>
</dbReference>
<dbReference type="EMBL" id="JADKNH010000005">
    <property type="protein sequence ID" value="MBF4693289.1"/>
    <property type="molecule type" value="Genomic_DNA"/>
</dbReference>
<evidence type="ECO:0000259" key="7">
    <source>
        <dbReference type="PROSITE" id="PS50109"/>
    </source>
</evidence>
<dbReference type="Pfam" id="PF07730">
    <property type="entry name" value="HisKA_3"/>
    <property type="match status" value="1"/>
</dbReference>